<dbReference type="Gene3D" id="3.40.50.150">
    <property type="entry name" value="Vaccinia Virus protein VP39"/>
    <property type="match status" value="1"/>
</dbReference>
<dbReference type="EMBL" id="BAAAQF010000004">
    <property type="protein sequence ID" value="GAA1666031.1"/>
    <property type="molecule type" value="Genomic_DNA"/>
</dbReference>
<sequence>MTSWEWDETLYAGAAAHYGTGRIPYPAALADAVRDALGLDGTGRLLDVGCGPGPLTVLLAPLFAEAVGVDADPDMIAEARLKAPGIRWERMRAEQLPAGLGTFRVVSFAQSFHWMDRDLVAERVRGMLCPEGAWVHIGATTHRGMDTGEPLAHPAPPWDGVDDLVARHLGPVRRAGQGLLPHGTAYGEDEVMRRAGYAGPEVISVGEGRVEERTEDEIVSSVFSLSSSAPHLFGDRLAPFEAELRELLRGTSPDGRFAERFRDVGIYIWRP</sequence>
<protein>
    <submittedName>
        <fullName evidence="4">Class I SAM-dependent methyltransferase</fullName>
    </submittedName>
</protein>
<dbReference type="InterPro" id="IPR051052">
    <property type="entry name" value="Diverse_substrate_MTase"/>
</dbReference>
<evidence type="ECO:0000313" key="4">
    <source>
        <dbReference type="EMBL" id="GAA1666031.1"/>
    </source>
</evidence>
<reference evidence="5" key="1">
    <citation type="journal article" date="2019" name="Int. J. Syst. Evol. Microbiol.">
        <title>The Global Catalogue of Microorganisms (GCM) 10K type strain sequencing project: providing services to taxonomists for standard genome sequencing and annotation.</title>
        <authorList>
            <consortium name="The Broad Institute Genomics Platform"/>
            <consortium name="The Broad Institute Genome Sequencing Center for Infectious Disease"/>
            <person name="Wu L."/>
            <person name="Ma J."/>
        </authorList>
    </citation>
    <scope>NUCLEOTIDE SEQUENCE [LARGE SCALE GENOMIC DNA]</scope>
    <source>
        <strain evidence="5">JCM 16001</strain>
    </source>
</reference>
<evidence type="ECO:0000256" key="1">
    <source>
        <dbReference type="ARBA" id="ARBA00022603"/>
    </source>
</evidence>
<dbReference type="GO" id="GO:0032259">
    <property type="term" value="P:methylation"/>
    <property type="evidence" value="ECO:0007669"/>
    <property type="project" value="UniProtKB-KW"/>
</dbReference>
<keyword evidence="1 4" id="KW-0489">Methyltransferase</keyword>
<organism evidence="4 5">
    <name type="scientific">Glycomyces endophyticus</name>
    <dbReference type="NCBI Taxonomy" id="480996"/>
    <lineage>
        <taxon>Bacteria</taxon>
        <taxon>Bacillati</taxon>
        <taxon>Actinomycetota</taxon>
        <taxon>Actinomycetes</taxon>
        <taxon>Glycomycetales</taxon>
        <taxon>Glycomycetaceae</taxon>
        <taxon>Glycomyces</taxon>
    </lineage>
</organism>
<evidence type="ECO:0000256" key="2">
    <source>
        <dbReference type="ARBA" id="ARBA00022679"/>
    </source>
</evidence>
<dbReference type="CDD" id="cd02440">
    <property type="entry name" value="AdoMet_MTases"/>
    <property type="match status" value="1"/>
</dbReference>
<dbReference type="InterPro" id="IPR029063">
    <property type="entry name" value="SAM-dependent_MTases_sf"/>
</dbReference>
<dbReference type="RefSeq" id="WP_344482433.1">
    <property type="nucleotide sequence ID" value="NZ_BAAAQF010000004.1"/>
</dbReference>
<evidence type="ECO:0000313" key="5">
    <source>
        <dbReference type="Proteomes" id="UP001499851"/>
    </source>
</evidence>
<feature type="domain" description="Methyltransferase" evidence="3">
    <location>
        <begin position="46"/>
        <end position="132"/>
    </location>
</feature>
<dbReference type="Pfam" id="PF13649">
    <property type="entry name" value="Methyltransf_25"/>
    <property type="match status" value="1"/>
</dbReference>
<gene>
    <name evidence="4" type="ORF">GCM10009830_09600</name>
</gene>
<keyword evidence="5" id="KW-1185">Reference proteome</keyword>
<dbReference type="PANTHER" id="PTHR44942:SF4">
    <property type="entry name" value="METHYLTRANSFERASE TYPE 11 DOMAIN-CONTAINING PROTEIN"/>
    <property type="match status" value="1"/>
</dbReference>
<name>A0ABP4S1S4_9ACTN</name>
<accession>A0ABP4S1S4</accession>
<dbReference type="PANTHER" id="PTHR44942">
    <property type="entry name" value="METHYLTRANSF_11 DOMAIN-CONTAINING PROTEIN"/>
    <property type="match status" value="1"/>
</dbReference>
<keyword evidence="2" id="KW-0808">Transferase</keyword>
<dbReference type="GO" id="GO:0008168">
    <property type="term" value="F:methyltransferase activity"/>
    <property type="evidence" value="ECO:0007669"/>
    <property type="project" value="UniProtKB-KW"/>
</dbReference>
<dbReference type="SUPFAM" id="SSF53335">
    <property type="entry name" value="S-adenosyl-L-methionine-dependent methyltransferases"/>
    <property type="match status" value="1"/>
</dbReference>
<evidence type="ECO:0000259" key="3">
    <source>
        <dbReference type="Pfam" id="PF13649"/>
    </source>
</evidence>
<dbReference type="Proteomes" id="UP001499851">
    <property type="component" value="Unassembled WGS sequence"/>
</dbReference>
<proteinExistence type="predicted"/>
<comment type="caution">
    <text evidence="4">The sequence shown here is derived from an EMBL/GenBank/DDBJ whole genome shotgun (WGS) entry which is preliminary data.</text>
</comment>
<dbReference type="InterPro" id="IPR041698">
    <property type="entry name" value="Methyltransf_25"/>
</dbReference>